<dbReference type="EMBL" id="RJJR01000018">
    <property type="protein sequence ID" value="RNI33590.1"/>
    <property type="molecule type" value="Genomic_DNA"/>
</dbReference>
<evidence type="ECO:0000313" key="5">
    <source>
        <dbReference type="Proteomes" id="UP000267223"/>
    </source>
</evidence>
<dbReference type="SUPFAM" id="SSF51735">
    <property type="entry name" value="NAD(P)-binding Rossmann-fold domains"/>
    <property type="match status" value="1"/>
</dbReference>
<dbReference type="PANTHER" id="PTHR47128:SF2">
    <property type="entry name" value="PROTEIN HIGH CHLOROPHYLL FLUORESCENCE PHENOTYPE 244, CHLOROPLASTIC"/>
    <property type="match status" value="1"/>
</dbReference>
<dbReference type="Proteomes" id="UP000267223">
    <property type="component" value="Unassembled WGS sequence"/>
</dbReference>
<protein>
    <submittedName>
        <fullName evidence="4">SDR family oxidoreductase</fullName>
    </submittedName>
</protein>
<evidence type="ECO:0000256" key="1">
    <source>
        <dbReference type="ARBA" id="ARBA00022531"/>
    </source>
</evidence>
<feature type="domain" description="NAD(P)-binding" evidence="3">
    <location>
        <begin position="8"/>
        <end position="192"/>
    </location>
</feature>
<dbReference type="Gene3D" id="3.40.50.720">
    <property type="entry name" value="NAD(P)-binding Rossmann-like Domain"/>
    <property type="match status" value="1"/>
</dbReference>
<dbReference type="OrthoDB" id="9803892at2"/>
<dbReference type="PANTHER" id="PTHR47128">
    <property type="match status" value="1"/>
</dbReference>
<proteinExistence type="predicted"/>
<dbReference type="AlphaFoldDB" id="A0A3M9N715"/>
<sequence length="287" mass="32231">MKKILIAGATGYLGSHILNELKDQKYSVRAIVRNREKLKQLNADVDEVVEAELTKPLTLVNCCNGIETVITSVGITRQKDGLNYMDVDYQANLNLLHEALKSGVKRFIYVYIFNADKMENLKIIQAKQRFVQALKSSGINYCLINPTGFFSDMREFLGMAKKGKVYLFGKGDCQINPIDGGDLAKVCVNAVASEEREINAGGPEIFTYTQIATTALTTLNKPKKITYIPVWVKNVILFLLRNFSSVRFYGPIEFLLTVLTTNMVAPQYGNHTLEDYFLESISENFIA</sequence>
<dbReference type="RefSeq" id="WP_123122215.1">
    <property type="nucleotide sequence ID" value="NZ_RJJR01000018.1"/>
</dbReference>
<evidence type="ECO:0000313" key="4">
    <source>
        <dbReference type="EMBL" id="RNI33590.1"/>
    </source>
</evidence>
<dbReference type="InterPro" id="IPR036291">
    <property type="entry name" value="NAD(P)-bd_dom_sf"/>
</dbReference>
<keyword evidence="2" id="KW-0604">Photosystem II</keyword>
<evidence type="ECO:0000256" key="2">
    <source>
        <dbReference type="ARBA" id="ARBA00023276"/>
    </source>
</evidence>
<dbReference type="GO" id="GO:0015979">
    <property type="term" value="P:photosynthesis"/>
    <property type="evidence" value="ECO:0007669"/>
    <property type="project" value="UniProtKB-KW"/>
</dbReference>
<comment type="caution">
    <text evidence="4">The sequence shown here is derived from an EMBL/GenBank/DDBJ whole genome shotgun (WGS) entry which is preliminary data.</text>
</comment>
<keyword evidence="5" id="KW-1185">Reference proteome</keyword>
<keyword evidence="1" id="KW-0602">Photosynthesis</keyword>
<dbReference type="CDD" id="cd05243">
    <property type="entry name" value="SDR_a5"/>
    <property type="match status" value="1"/>
</dbReference>
<organism evidence="4 5">
    <name type="scientific">Hanamia caeni</name>
    <dbReference type="NCBI Taxonomy" id="2294116"/>
    <lineage>
        <taxon>Bacteria</taxon>
        <taxon>Pseudomonadati</taxon>
        <taxon>Bacteroidota</taxon>
        <taxon>Chitinophagia</taxon>
        <taxon>Chitinophagales</taxon>
        <taxon>Chitinophagaceae</taxon>
        <taxon>Hanamia</taxon>
    </lineage>
</organism>
<accession>A0A3M9N715</accession>
<dbReference type="InterPro" id="IPR016040">
    <property type="entry name" value="NAD(P)-bd_dom"/>
</dbReference>
<name>A0A3M9N715_9BACT</name>
<dbReference type="GO" id="GO:0009523">
    <property type="term" value="C:photosystem II"/>
    <property type="evidence" value="ECO:0007669"/>
    <property type="project" value="UniProtKB-KW"/>
</dbReference>
<dbReference type="InterPro" id="IPR044256">
    <property type="entry name" value="HCF244-like"/>
</dbReference>
<dbReference type="Pfam" id="PF13460">
    <property type="entry name" value="NAD_binding_10"/>
    <property type="match status" value="1"/>
</dbReference>
<reference evidence="4 5" key="1">
    <citation type="submission" date="2018-11" db="EMBL/GenBank/DDBJ databases">
        <title>Draft genome sequence of Ferruginibacter sp. BO-59.</title>
        <authorList>
            <person name="Im W.T."/>
        </authorList>
    </citation>
    <scope>NUCLEOTIDE SEQUENCE [LARGE SCALE GENOMIC DNA]</scope>
    <source>
        <strain evidence="4 5">BO-59</strain>
    </source>
</reference>
<evidence type="ECO:0000259" key="3">
    <source>
        <dbReference type="Pfam" id="PF13460"/>
    </source>
</evidence>
<gene>
    <name evidence="4" type="ORF">EFY79_18385</name>
</gene>